<comment type="caution">
    <text evidence="2">The sequence shown here is derived from an EMBL/GenBank/DDBJ whole genome shotgun (WGS) entry which is preliminary data.</text>
</comment>
<sequence length="160" mass="16989">MSSTRLKTALAALVLGGTAVLAAPATAGATGKEVSAPAPAAESGTVGALADGYLYAYEHINWGGAYCRWYGDDADWSTCSPGGNMRNKASSLWNNGHPGSYDDVLLYWDVNYGRARACIPNGVYWNNLTGLYFNDSGYGGHGQTLNDNISSHKWVDSCPR</sequence>
<accession>A0ABN3L8Z4</accession>
<dbReference type="Proteomes" id="UP001501358">
    <property type="component" value="Unassembled WGS sequence"/>
</dbReference>
<reference evidence="2 3" key="1">
    <citation type="journal article" date="2019" name="Int. J. Syst. Evol. Microbiol.">
        <title>The Global Catalogue of Microorganisms (GCM) 10K type strain sequencing project: providing services to taxonomists for standard genome sequencing and annotation.</title>
        <authorList>
            <consortium name="The Broad Institute Genomics Platform"/>
            <consortium name="The Broad Institute Genome Sequencing Center for Infectious Disease"/>
            <person name="Wu L."/>
            <person name="Ma J."/>
        </authorList>
    </citation>
    <scope>NUCLEOTIDE SEQUENCE [LARGE SCALE GENOMIC DNA]</scope>
    <source>
        <strain evidence="2 3">JCM 6307</strain>
    </source>
</reference>
<feature type="signal peptide" evidence="1">
    <location>
        <begin position="1"/>
        <end position="22"/>
    </location>
</feature>
<protein>
    <recommendedName>
        <fullName evidence="4">Peptidase inhibitor family I36</fullName>
    </recommendedName>
</protein>
<dbReference type="RefSeq" id="WP_344382170.1">
    <property type="nucleotide sequence ID" value="NZ_BAAATA010000005.1"/>
</dbReference>
<feature type="chain" id="PRO_5047121447" description="Peptidase inhibitor family I36" evidence="1">
    <location>
        <begin position="23"/>
        <end position="160"/>
    </location>
</feature>
<dbReference type="Gene3D" id="2.60.20.10">
    <property type="entry name" value="Crystallins"/>
    <property type="match status" value="1"/>
</dbReference>
<dbReference type="EMBL" id="BAAATA010000005">
    <property type="protein sequence ID" value="GAA2478541.1"/>
    <property type="molecule type" value="Genomic_DNA"/>
</dbReference>
<evidence type="ECO:0000313" key="2">
    <source>
        <dbReference type="EMBL" id="GAA2478541.1"/>
    </source>
</evidence>
<dbReference type="Pfam" id="PF03995">
    <property type="entry name" value="Inhibitor_I36"/>
    <property type="match status" value="1"/>
</dbReference>
<evidence type="ECO:0000313" key="3">
    <source>
        <dbReference type="Proteomes" id="UP001501358"/>
    </source>
</evidence>
<keyword evidence="3" id="KW-1185">Reference proteome</keyword>
<evidence type="ECO:0008006" key="4">
    <source>
        <dbReference type="Google" id="ProtNLM"/>
    </source>
</evidence>
<organism evidence="2 3">
    <name type="scientific">Streptomyces thermolineatus</name>
    <dbReference type="NCBI Taxonomy" id="44033"/>
    <lineage>
        <taxon>Bacteria</taxon>
        <taxon>Bacillati</taxon>
        <taxon>Actinomycetota</taxon>
        <taxon>Actinomycetes</taxon>
        <taxon>Kitasatosporales</taxon>
        <taxon>Streptomycetaceae</taxon>
        <taxon>Streptomyces</taxon>
    </lineage>
</organism>
<keyword evidence="1" id="KW-0732">Signal</keyword>
<proteinExistence type="predicted"/>
<name>A0ABN3L8Z4_9ACTN</name>
<gene>
    <name evidence="2" type="ORF">GCM10010406_13380</name>
</gene>
<evidence type="ECO:0000256" key="1">
    <source>
        <dbReference type="SAM" id="SignalP"/>
    </source>
</evidence>